<name>A0A9K3KAE8_9STRA</name>
<dbReference type="AlphaFoldDB" id="A0A9K3KAE8"/>
<proteinExistence type="predicted"/>
<organism evidence="1 2">
    <name type="scientific">Nitzschia inconspicua</name>
    <dbReference type="NCBI Taxonomy" id="303405"/>
    <lineage>
        <taxon>Eukaryota</taxon>
        <taxon>Sar</taxon>
        <taxon>Stramenopiles</taxon>
        <taxon>Ochrophyta</taxon>
        <taxon>Bacillariophyta</taxon>
        <taxon>Bacillariophyceae</taxon>
        <taxon>Bacillariophycidae</taxon>
        <taxon>Bacillariales</taxon>
        <taxon>Bacillariaceae</taxon>
        <taxon>Nitzschia</taxon>
    </lineage>
</organism>
<reference evidence="1" key="1">
    <citation type="journal article" date="2021" name="Sci. Rep.">
        <title>Diploid genomic architecture of Nitzschia inconspicua, an elite biomass production diatom.</title>
        <authorList>
            <person name="Oliver A."/>
            <person name="Podell S."/>
            <person name="Pinowska A."/>
            <person name="Traller J.C."/>
            <person name="Smith S.R."/>
            <person name="McClure R."/>
            <person name="Beliaev A."/>
            <person name="Bohutskyi P."/>
            <person name="Hill E.A."/>
            <person name="Rabines A."/>
            <person name="Zheng H."/>
            <person name="Allen L.Z."/>
            <person name="Kuo A."/>
            <person name="Grigoriev I.V."/>
            <person name="Allen A.E."/>
            <person name="Hazlebeck D."/>
            <person name="Allen E.E."/>
        </authorList>
    </citation>
    <scope>NUCLEOTIDE SEQUENCE</scope>
    <source>
        <strain evidence="1">Hildebrandi</strain>
    </source>
</reference>
<dbReference type="Proteomes" id="UP000693970">
    <property type="component" value="Unassembled WGS sequence"/>
</dbReference>
<accession>A0A9K3KAE8</accession>
<evidence type="ECO:0000313" key="1">
    <source>
        <dbReference type="EMBL" id="KAG7339893.1"/>
    </source>
</evidence>
<protein>
    <submittedName>
        <fullName evidence="1">Uncharacterized protein</fullName>
    </submittedName>
</protein>
<comment type="caution">
    <text evidence="1">The sequence shown here is derived from an EMBL/GenBank/DDBJ whole genome shotgun (WGS) entry which is preliminary data.</text>
</comment>
<keyword evidence="2" id="KW-1185">Reference proteome</keyword>
<gene>
    <name evidence="1" type="ORF">IV203_024943</name>
</gene>
<dbReference type="EMBL" id="JAGRRH010000029">
    <property type="protein sequence ID" value="KAG7339893.1"/>
    <property type="molecule type" value="Genomic_DNA"/>
</dbReference>
<reference evidence="1" key="2">
    <citation type="submission" date="2021-04" db="EMBL/GenBank/DDBJ databases">
        <authorList>
            <person name="Podell S."/>
        </authorList>
    </citation>
    <scope>NUCLEOTIDE SEQUENCE</scope>
    <source>
        <strain evidence="1">Hildebrandi</strain>
    </source>
</reference>
<evidence type="ECO:0000313" key="2">
    <source>
        <dbReference type="Proteomes" id="UP000693970"/>
    </source>
</evidence>
<sequence>MSIHSSAPSLELFIWVMEIYQTSMFKLIFYSLKIPRLKLRSPNISGDAKRTESHEVSPKRTKFLLSAPKRTKFLLSAPKRTKFLLSAPKRMKIKRTEAHED</sequence>